<dbReference type="AlphaFoldDB" id="A0A0N0C5V6"/>
<keyword evidence="1" id="KW-0472">Membrane</keyword>
<dbReference type="PATRIC" id="fig|1705561.3.peg.475"/>
<sequence length="70" mass="7709">MLFAEAATASTSNFNAFDIFVILFTILIFIGVVRLLRAPKKNLFAIGFAVVSLLVFLLTDYAMITGWFGS</sequence>
<dbReference type="RefSeq" id="WP_053779569.1">
    <property type="nucleotide sequence ID" value="NZ_LITU01000034.1"/>
</dbReference>
<name>A0A0N0C5V6_9BACL</name>
<keyword evidence="1" id="KW-1133">Transmembrane helix</keyword>
<reference evidence="2 3" key="1">
    <citation type="submission" date="2015-08" db="EMBL/GenBank/DDBJ databases">
        <title>Draft genome sequence of cellulolytic and xylanolytic Paenibacillus sp. A59, isolated from a decaying forest soil from Patagonia, Argentina.</title>
        <authorList>
            <person name="Ghio S."/>
            <person name="Caceres A.M."/>
            <person name="Talia P."/>
            <person name="Grasso D."/>
            <person name="Campos E."/>
        </authorList>
    </citation>
    <scope>NUCLEOTIDE SEQUENCE [LARGE SCALE GENOMIC DNA]</scope>
    <source>
        <strain evidence="2 3">A59</strain>
    </source>
</reference>
<keyword evidence="3" id="KW-1185">Reference proteome</keyword>
<evidence type="ECO:0000313" key="2">
    <source>
        <dbReference type="EMBL" id="KOY17794.1"/>
    </source>
</evidence>
<evidence type="ECO:0008006" key="4">
    <source>
        <dbReference type="Google" id="ProtNLM"/>
    </source>
</evidence>
<dbReference type="OrthoDB" id="2679967at2"/>
<dbReference type="EMBL" id="LITU01000034">
    <property type="protein sequence ID" value="KOY17794.1"/>
    <property type="molecule type" value="Genomic_DNA"/>
</dbReference>
<dbReference type="Proteomes" id="UP000037688">
    <property type="component" value="Unassembled WGS sequence"/>
</dbReference>
<organism evidence="2 3">
    <name type="scientific">Paenibacillus xylanivorans</name>
    <dbReference type="NCBI Taxonomy" id="1705561"/>
    <lineage>
        <taxon>Bacteria</taxon>
        <taxon>Bacillati</taxon>
        <taxon>Bacillota</taxon>
        <taxon>Bacilli</taxon>
        <taxon>Bacillales</taxon>
        <taxon>Paenibacillaceae</taxon>
        <taxon>Paenibacillus</taxon>
    </lineage>
</organism>
<feature type="transmembrane region" description="Helical" evidence="1">
    <location>
        <begin position="16"/>
        <end position="36"/>
    </location>
</feature>
<protein>
    <recommendedName>
        <fullName evidence="4">DUF2759 domain-containing protein</fullName>
    </recommendedName>
</protein>
<keyword evidence="1" id="KW-0812">Transmembrane</keyword>
<evidence type="ECO:0000256" key="1">
    <source>
        <dbReference type="SAM" id="Phobius"/>
    </source>
</evidence>
<evidence type="ECO:0000313" key="3">
    <source>
        <dbReference type="Proteomes" id="UP000037688"/>
    </source>
</evidence>
<gene>
    <name evidence="2" type="ORF">AMS66_04060</name>
</gene>
<comment type="caution">
    <text evidence="2">The sequence shown here is derived from an EMBL/GenBank/DDBJ whole genome shotgun (WGS) entry which is preliminary data.</text>
</comment>
<feature type="transmembrane region" description="Helical" evidence="1">
    <location>
        <begin position="43"/>
        <end position="64"/>
    </location>
</feature>
<accession>A0A0N0C5V6</accession>
<proteinExistence type="predicted"/>